<keyword evidence="2" id="KW-1185">Reference proteome</keyword>
<protein>
    <submittedName>
        <fullName evidence="1">Uncharacterized protein</fullName>
    </submittedName>
</protein>
<reference evidence="1 2" key="1">
    <citation type="submission" date="2019-12" db="EMBL/GenBank/DDBJ databases">
        <title>Nocardia sp. nov. ET3-3 isolated from soil.</title>
        <authorList>
            <person name="Kanchanasin P."/>
            <person name="Tanasupawat S."/>
            <person name="Yuki M."/>
            <person name="Kudo T."/>
        </authorList>
    </citation>
    <scope>NUCLEOTIDE SEQUENCE [LARGE SCALE GENOMIC DNA]</scope>
    <source>
        <strain evidence="1 2">ET3-3</strain>
    </source>
</reference>
<dbReference type="Proteomes" id="UP000466794">
    <property type="component" value="Unassembled WGS sequence"/>
</dbReference>
<organism evidence="1 2">
    <name type="scientific">Nocardia terrae</name>
    <dbReference type="NCBI Taxonomy" id="2675851"/>
    <lineage>
        <taxon>Bacteria</taxon>
        <taxon>Bacillati</taxon>
        <taxon>Actinomycetota</taxon>
        <taxon>Actinomycetes</taxon>
        <taxon>Mycobacteriales</taxon>
        <taxon>Nocardiaceae</taxon>
        <taxon>Nocardia</taxon>
    </lineage>
</organism>
<dbReference type="EMBL" id="WRPP01000008">
    <property type="protein sequence ID" value="MVU82077.1"/>
    <property type="molecule type" value="Genomic_DNA"/>
</dbReference>
<comment type="caution">
    <text evidence="1">The sequence shown here is derived from an EMBL/GenBank/DDBJ whole genome shotgun (WGS) entry which is preliminary data.</text>
</comment>
<dbReference type="AlphaFoldDB" id="A0A7K1V699"/>
<accession>A0A7K1V699</accession>
<gene>
    <name evidence="1" type="ORF">GPX89_33170</name>
</gene>
<dbReference type="RefSeq" id="WP_157391702.1">
    <property type="nucleotide sequence ID" value="NZ_WRPP01000008.1"/>
</dbReference>
<evidence type="ECO:0000313" key="1">
    <source>
        <dbReference type="EMBL" id="MVU82077.1"/>
    </source>
</evidence>
<evidence type="ECO:0000313" key="2">
    <source>
        <dbReference type="Proteomes" id="UP000466794"/>
    </source>
</evidence>
<name>A0A7K1V699_9NOCA</name>
<sequence>MRWIRDYHADEDVWLLIELDDHGRPNRQVNLSGRDGHPVVAASLVEVVHARDVGGISAVQSYESKFGVLAEESADDRDLSGDPLEEMTAAEFENVWTAARSVIDGR</sequence>
<proteinExistence type="predicted"/>